<comment type="similarity">
    <text evidence="2">Belongs to the peptidase M24B family.</text>
</comment>
<evidence type="ECO:0000256" key="2">
    <source>
        <dbReference type="ARBA" id="ARBA00008766"/>
    </source>
</evidence>
<comment type="caution">
    <text evidence="6">The sequence shown here is derived from an EMBL/GenBank/DDBJ whole genome shotgun (WGS) entry which is preliminary data.</text>
</comment>
<dbReference type="Gene3D" id="3.40.350.10">
    <property type="entry name" value="Creatinase/prolidase N-terminal domain"/>
    <property type="match status" value="1"/>
</dbReference>
<evidence type="ECO:0000256" key="3">
    <source>
        <dbReference type="ARBA" id="ARBA00023211"/>
    </source>
</evidence>
<dbReference type="EMBL" id="BJXW01000004">
    <property type="protein sequence ID" value="GEN30040.1"/>
    <property type="molecule type" value="Genomic_DNA"/>
</dbReference>
<evidence type="ECO:0000259" key="4">
    <source>
        <dbReference type="Pfam" id="PF00557"/>
    </source>
</evidence>
<dbReference type="InterPro" id="IPR050659">
    <property type="entry name" value="Peptidase_M24B"/>
</dbReference>
<dbReference type="PANTHER" id="PTHR46112:SF10">
    <property type="entry name" value="DIPEPTIDASE YKVY-RELATED"/>
    <property type="match status" value="1"/>
</dbReference>
<gene>
    <name evidence="6" type="ORF">CQU01_02780</name>
</gene>
<dbReference type="CDD" id="cd01092">
    <property type="entry name" value="APP-like"/>
    <property type="match status" value="1"/>
</dbReference>
<dbReference type="InterPro" id="IPR000994">
    <property type="entry name" value="Pept_M24"/>
</dbReference>
<dbReference type="PANTHER" id="PTHR46112">
    <property type="entry name" value="AMINOPEPTIDASE"/>
    <property type="match status" value="1"/>
</dbReference>
<accession>A0A511UTW4</accession>
<dbReference type="InterPro" id="IPR000587">
    <property type="entry name" value="Creatinase_N"/>
</dbReference>
<name>A0A511UTW4_9BACI</name>
<dbReference type="Pfam" id="PF00557">
    <property type="entry name" value="Peptidase_M24"/>
    <property type="match status" value="1"/>
</dbReference>
<dbReference type="AlphaFoldDB" id="A0A511UTW4"/>
<dbReference type="Proteomes" id="UP000321491">
    <property type="component" value="Unassembled WGS sequence"/>
</dbReference>
<dbReference type="Gene3D" id="3.90.230.10">
    <property type="entry name" value="Creatinase/methionine aminopeptidase superfamily"/>
    <property type="match status" value="1"/>
</dbReference>
<dbReference type="SUPFAM" id="SSF53092">
    <property type="entry name" value="Creatinase/prolidase N-terminal domain"/>
    <property type="match status" value="1"/>
</dbReference>
<dbReference type="InterPro" id="IPR036005">
    <property type="entry name" value="Creatinase/aminopeptidase-like"/>
</dbReference>
<feature type="domain" description="Creatinase N-terminal" evidence="5">
    <location>
        <begin position="9"/>
        <end position="141"/>
    </location>
</feature>
<comment type="cofactor">
    <cofactor evidence="1">
        <name>Mn(2+)</name>
        <dbReference type="ChEBI" id="CHEBI:29035"/>
    </cofactor>
</comment>
<proteinExistence type="inferred from homology"/>
<protein>
    <submittedName>
        <fullName evidence="6">Dipeptidase</fullName>
    </submittedName>
</protein>
<keyword evidence="7" id="KW-1185">Reference proteome</keyword>
<dbReference type="InterPro" id="IPR029149">
    <property type="entry name" value="Creatin/AminoP/Spt16_N"/>
</dbReference>
<sequence length="369" mass="41785">MMQINFQERLDTLNNYLQKEEIDLALITTPSNVFYYTGFQCEPHERFLALVIDRRQNKTCLFVPALDRDMAVEQSYIQDIIGISDEQSPFDVLQENLTTDSASVGIEMKTMTVFQYKHLQDIFSKALFTDVGPQINRQRLVKSRAEIDYMVEAVEIIEKVMAEGIKKLKLGMTEAEFVAELEYLMRKFGADGPSFSTIALFGEKSALPHGSPGDRKLQNGDFVLIDMGVVKNGYCSDTTRTFIFGEASEKQKEIYQIVLEATNKGIEAVKAGVPLKTFDIASRDVIKSYGYDEYFNNRVGHGLGIDVHEEPSIHENNEDIAREGYVFTIEPGIYIPGFGGVRIEDEVYINEKGEVEVLTSFPKELKIIK</sequence>
<feature type="domain" description="Peptidase M24" evidence="4">
    <location>
        <begin position="149"/>
        <end position="351"/>
    </location>
</feature>
<dbReference type="Pfam" id="PF01321">
    <property type="entry name" value="Creatinase_N"/>
    <property type="match status" value="1"/>
</dbReference>
<evidence type="ECO:0000313" key="6">
    <source>
        <dbReference type="EMBL" id="GEN30040.1"/>
    </source>
</evidence>
<reference evidence="6 7" key="1">
    <citation type="submission" date="2019-07" db="EMBL/GenBank/DDBJ databases">
        <title>Whole genome shotgun sequence of Cerasibacillus quisquiliarum NBRC 102429.</title>
        <authorList>
            <person name="Hosoyama A."/>
            <person name="Uohara A."/>
            <person name="Ohji S."/>
            <person name="Ichikawa N."/>
        </authorList>
    </citation>
    <scope>NUCLEOTIDE SEQUENCE [LARGE SCALE GENOMIC DNA]</scope>
    <source>
        <strain evidence="6 7">NBRC 102429</strain>
    </source>
</reference>
<keyword evidence="3" id="KW-0464">Manganese</keyword>
<dbReference type="SUPFAM" id="SSF55920">
    <property type="entry name" value="Creatinase/aminopeptidase"/>
    <property type="match status" value="1"/>
</dbReference>
<evidence type="ECO:0000259" key="5">
    <source>
        <dbReference type="Pfam" id="PF01321"/>
    </source>
</evidence>
<evidence type="ECO:0000256" key="1">
    <source>
        <dbReference type="ARBA" id="ARBA00001936"/>
    </source>
</evidence>
<organism evidence="6 7">
    <name type="scientific">Cerasibacillus quisquiliarum</name>
    <dbReference type="NCBI Taxonomy" id="227865"/>
    <lineage>
        <taxon>Bacteria</taxon>
        <taxon>Bacillati</taxon>
        <taxon>Bacillota</taxon>
        <taxon>Bacilli</taxon>
        <taxon>Bacillales</taxon>
        <taxon>Bacillaceae</taxon>
        <taxon>Cerasibacillus</taxon>
    </lineage>
</organism>
<evidence type="ECO:0000313" key="7">
    <source>
        <dbReference type="Proteomes" id="UP000321491"/>
    </source>
</evidence>